<reference evidence="2" key="1">
    <citation type="submission" date="2021-02" db="EMBL/GenBank/DDBJ databases">
        <authorList>
            <person name="Dougan E. K."/>
            <person name="Rhodes N."/>
            <person name="Thang M."/>
            <person name="Chan C."/>
        </authorList>
    </citation>
    <scope>NUCLEOTIDE SEQUENCE</scope>
</reference>
<sequence length="112" mass="11656">MLLSIQPTACGVFDLNRGSHFFACRLPGRYDLGGPVHPVFSCAKGVLFSNCSSPDPNSANVAILELNGELSCAVTAVTAGLVVVVVVAAAAVVVVVVVYAHLRYSFSFLSGR</sequence>
<keyword evidence="1" id="KW-0472">Membrane</keyword>
<keyword evidence="1" id="KW-0812">Transmembrane</keyword>
<evidence type="ECO:0000256" key="1">
    <source>
        <dbReference type="SAM" id="Phobius"/>
    </source>
</evidence>
<organism evidence="2 3">
    <name type="scientific">Polarella glacialis</name>
    <name type="common">Dinoflagellate</name>
    <dbReference type="NCBI Taxonomy" id="89957"/>
    <lineage>
        <taxon>Eukaryota</taxon>
        <taxon>Sar</taxon>
        <taxon>Alveolata</taxon>
        <taxon>Dinophyceae</taxon>
        <taxon>Suessiales</taxon>
        <taxon>Suessiaceae</taxon>
        <taxon>Polarella</taxon>
    </lineage>
</organism>
<name>A0A813F382_POLGL</name>
<dbReference type="AlphaFoldDB" id="A0A813F382"/>
<keyword evidence="1" id="KW-1133">Transmembrane helix</keyword>
<evidence type="ECO:0000313" key="2">
    <source>
        <dbReference type="EMBL" id="CAE8607620.1"/>
    </source>
</evidence>
<comment type="caution">
    <text evidence="2">The sequence shown here is derived from an EMBL/GenBank/DDBJ whole genome shotgun (WGS) entry which is preliminary data.</text>
</comment>
<accession>A0A813F382</accession>
<gene>
    <name evidence="2" type="ORF">PGLA1383_LOCUS25548</name>
</gene>
<proteinExistence type="predicted"/>
<dbReference type="Proteomes" id="UP000654075">
    <property type="component" value="Unassembled WGS sequence"/>
</dbReference>
<dbReference type="EMBL" id="CAJNNV010021907">
    <property type="protein sequence ID" value="CAE8607620.1"/>
    <property type="molecule type" value="Genomic_DNA"/>
</dbReference>
<feature type="transmembrane region" description="Helical" evidence="1">
    <location>
        <begin position="76"/>
        <end position="102"/>
    </location>
</feature>
<evidence type="ECO:0000313" key="3">
    <source>
        <dbReference type="Proteomes" id="UP000654075"/>
    </source>
</evidence>
<protein>
    <submittedName>
        <fullName evidence="2">Uncharacterized protein</fullName>
    </submittedName>
</protein>
<keyword evidence="3" id="KW-1185">Reference proteome</keyword>